<evidence type="ECO:0000313" key="2">
    <source>
        <dbReference type="EMBL" id="KIK11874.1"/>
    </source>
</evidence>
<evidence type="ECO:0000256" key="1">
    <source>
        <dbReference type="SAM" id="MobiDB-lite"/>
    </source>
</evidence>
<dbReference type="EMBL" id="KN834145">
    <property type="protein sequence ID" value="KIK11874.1"/>
    <property type="molecule type" value="Genomic_DNA"/>
</dbReference>
<protein>
    <submittedName>
        <fullName evidence="2">Unplaced genomic scaffold scaffold_461, whole genome shotgun sequence</fullName>
    </submittedName>
</protein>
<reference evidence="3" key="2">
    <citation type="submission" date="2015-01" db="EMBL/GenBank/DDBJ databases">
        <title>Evolutionary Origins and Diversification of the Mycorrhizal Mutualists.</title>
        <authorList>
            <consortium name="DOE Joint Genome Institute"/>
            <consortium name="Mycorrhizal Genomics Consortium"/>
            <person name="Kohler A."/>
            <person name="Kuo A."/>
            <person name="Nagy L.G."/>
            <person name="Floudas D."/>
            <person name="Copeland A."/>
            <person name="Barry K.W."/>
            <person name="Cichocki N."/>
            <person name="Veneault-Fourrey C."/>
            <person name="LaButti K."/>
            <person name="Lindquist E.A."/>
            <person name="Lipzen A."/>
            <person name="Lundell T."/>
            <person name="Morin E."/>
            <person name="Murat C."/>
            <person name="Riley R."/>
            <person name="Ohm R."/>
            <person name="Sun H."/>
            <person name="Tunlid A."/>
            <person name="Henrissat B."/>
            <person name="Grigoriev I.V."/>
            <person name="Hibbett D.S."/>
            <person name="Martin F."/>
        </authorList>
    </citation>
    <scope>NUCLEOTIDE SEQUENCE [LARGE SCALE GENOMIC DNA]</scope>
    <source>
        <strain evidence="3">441</strain>
    </source>
</reference>
<keyword evidence="3" id="KW-1185">Reference proteome</keyword>
<proteinExistence type="predicted"/>
<organism evidence="2 3">
    <name type="scientific">Pisolithus microcarpus 441</name>
    <dbReference type="NCBI Taxonomy" id="765257"/>
    <lineage>
        <taxon>Eukaryota</taxon>
        <taxon>Fungi</taxon>
        <taxon>Dikarya</taxon>
        <taxon>Basidiomycota</taxon>
        <taxon>Agaricomycotina</taxon>
        <taxon>Agaricomycetes</taxon>
        <taxon>Agaricomycetidae</taxon>
        <taxon>Boletales</taxon>
        <taxon>Sclerodermatineae</taxon>
        <taxon>Pisolithaceae</taxon>
        <taxon>Pisolithus</taxon>
    </lineage>
</organism>
<dbReference type="AlphaFoldDB" id="A0A0C9YDJ5"/>
<dbReference type="HOGENOM" id="CLU_2400540_0_0_1"/>
<reference evidence="2 3" key="1">
    <citation type="submission" date="2014-04" db="EMBL/GenBank/DDBJ databases">
        <authorList>
            <consortium name="DOE Joint Genome Institute"/>
            <person name="Kuo A."/>
            <person name="Kohler A."/>
            <person name="Costa M.D."/>
            <person name="Nagy L.G."/>
            <person name="Floudas D."/>
            <person name="Copeland A."/>
            <person name="Barry K.W."/>
            <person name="Cichocki N."/>
            <person name="Veneault-Fourrey C."/>
            <person name="LaButti K."/>
            <person name="Lindquist E.A."/>
            <person name="Lipzen A."/>
            <person name="Lundell T."/>
            <person name="Morin E."/>
            <person name="Murat C."/>
            <person name="Sun H."/>
            <person name="Tunlid A."/>
            <person name="Henrissat B."/>
            <person name="Grigoriev I.V."/>
            <person name="Hibbett D.S."/>
            <person name="Martin F."/>
            <person name="Nordberg H.P."/>
            <person name="Cantor M.N."/>
            <person name="Hua S.X."/>
        </authorList>
    </citation>
    <scope>NUCLEOTIDE SEQUENCE [LARGE SCALE GENOMIC DNA]</scope>
    <source>
        <strain evidence="2 3">441</strain>
    </source>
</reference>
<sequence>MAEALFSLLSLPAKSKGFTACQYTVIDEGLASSRPNKTPCLDADSDPSSASRSWDLVKGKSVEKDGLLTVWIHDFHKHETAPVTTRPRDSSSA</sequence>
<feature type="region of interest" description="Disordered" evidence="1">
    <location>
        <begin position="34"/>
        <end position="53"/>
    </location>
</feature>
<evidence type="ECO:0000313" key="3">
    <source>
        <dbReference type="Proteomes" id="UP000054018"/>
    </source>
</evidence>
<dbReference type="STRING" id="765257.A0A0C9YDJ5"/>
<name>A0A0C9YDJ5_9AGAM</name>
<accession>A0A0C9YDJ5</accession>
<dbReference type="Proteomes" id="UP000054018">
    <property type="component" value="Unassembled WGS sequence"/>
</dbReference>
<gene>
    <name evidence="2" type="ORF">PISMIDRAFT_19163</name>
</gene>